<accession>A0A9Q4AQN2</accession>
<dbReference type="PRINTS" id="PR01590">
    <property type="entry name" value="HTHFIS"/>
</dbReference>
<dbReference type="CDD" id="cd00009">
    <property type="entry name" value="AAA"/>
    <property type="match status" value="1"/>
</dbReference>
<dbReference type="InterPro" id="IPR025943">
    <property type="entry name" value="Sigma_54_int_dom_ATP-bd_2"/>
</dbReference>
<dbReference type="InterPro" id="IPR002078">
    <property type="entry name" value="Sigma_54_int"/>
</dbReference>
<dbReference type="Gene3D" id="3.40.50.300">
    <property type="entry name" value="P-loop containing nucleotide triphosphate hydrolases"/>
    <property type="match status" value="1"/>
</dbReference>
<evidence type="ECO:0000256" key="6">
    <source>
        <dbReference type="ARBA" id="ARBA00023159"/>
    </source>
</evidence>
<reference evidence="9" key="1">
    <citation type="submission" date="2022-06" db="EMBL/GenBank/DDBJ databases">
        <title>Devosia sp. XJ19-45 genome assembly.</title>
        <authorList>
            <person name="Li B."/>
            <person name="Cai M."/>
            <person name="Nie G."/>
            <person name="Li W."/>
        </authorList>
    </citation>
    <scope>NUCLEOTIDE SEQUENCE</scope>
    <source>
        <strain evidence="9">XJ19-45</strain>
    </source>
</reference>
<dbReference type="Pfam" id="PF02954">
    <property type="entry name" value="HTH_8"/>
    <property type="match status" value="1"/>
</dbReference>
<dbReference type="InterPro" id="IPR058031">
    <property type="entry name" value="AAA_lid_NorR"/>
</dbReference>
<dbReference type="FunFam" id="3.40.50.300:FF:000006">
    <property type="entry name" value="DNA-binding transcriptional regulator NtrC"/>
    <property type="match status" value="1"/>
</dbReference>
<dbReference type="PROSITE" id="PS50045">
    <property type="entry name" value="SIGMA54_INTERACT_4"/>
    <property type="match status" value="1"/>
</dbReference>
<dbReference type="SMART" id="SM00382">
    <property type="entry name" value="AAA"/>
    <property type="match status" value="1"/>
</dbReference>
<keyword evidence="10" id="KW-1185">Reference proteome</keyword>
<feature type="domain" description="Sigma-54 factor interaction" evidence="8">
    <location>
        <begin position="160"/>
        <end position="390"/>
    </location>
</feature>
<dbReference type="AlphaFoldDB" id="A0A9Q4AQN2"/>
<name>A0A9Q4AQN2_9HYPH</name>
<dbReference type="CDD" id="cd00130">
    <property type="entry name" value="PAS"/>
    <property type="match status" value="1"/>
</dbReference>
<dbReference type="PROSITE" id="PS00676">
    <property type="entry name" value="SIGMA54_INTERACT_2"/>
    <property type="match status" value="1"/>
</dbReference>
<evidence type="ECO:0000256" key="2">
    <source>
        <dbReference type="ARBA" id="ARBA00022840"/>
    </source>
</evidence>
<dbReference type="SUPFAM" id="SSF46689">
    <property type="entry name" value="Homeodomain-like"/>
    <property type="match status" value="1"/>
</dbReference>
<dbReference type="SUPFAM" id="SSF55785">
    <property type="entry name" value="PYP-like sensor domain (PAS domain)"/>
    <property type="match status" value="1"/>
</dbReference>
<dbReference type="GO" id="GO:0000160">
    <property type="term" value="P:phosphorelay signal transduction system"/>
    <property type="evidence" value="ECO:0007669"/>
    <property type="project" value="UniProtKB-KW"/>
</dbReference>
<dbReference type="GO" id="GO:0005524">
    <property type="term" value="F:ATP binding"/>
    <property type="evidence" value="ECO:0007669"/>
    <property type="project" value="UniProtKB-KW"/>
</dbReference>
<dbReference type="Pfam" id="PF25601">
    <property type="entry name" value="AAA_lid_14"/>
    <property type="match status" value="1"/>
</dbReference>
<dbReference type="EMBL" id="JAMWDU010000004">
    <property type="protein sequence ID" value="MCP8888045.1"/>
    <property type="molecule type" value="Genomic_DNA"/>
</dbReference>
<dbReference type="InterPro" id="IPR009057">
    <property type="entry name" value="Homeodomain-like_sf"/>
</dbReference>
<evidence type="ECO:0000256" key="3">
    <source>
        <dbReference type="ARBA" id="ARBA00023012"/>
    </source>
</evidence>
<evidence type="ECO:0000256" key="1">
    <source>
        <dbReference type="ARBA" id="ARBA00022741"/>
    </source>
</evidence>
<dbReference type="PROSITE" id="PS00688">
    <property type="entry name" value="SIGMA54_INTERACT_3"/>
    <property type="match status" value="1"/>
</dbReference>
<keyword evidence="1" id="KW-0547">Nucleotide-binding</keyword>
<keyword evidence="2" id="KW-0067">ATP-binding</keyword>
<organism evidence="9 10">
    <name type="scientific">Devosia ureilytica</name>
    <dbReference type="NCBI Taxonomy" id="2952754"/>
    <lineage>
        <taxon>Bacteria</taxon>
        <taxon>Pseudomonadati</taxon>
        <taxon>Pseudomonadota</taxon>
        <taxon>Alphaproteobacteria</taxon>
        <taxon>Hyphomicrobiales</taxon>
        <taxon>Devosiaceae</taxon>
        <taxon>Devosia</taxon>
    </lineage>
</organism>
<dbReference type="InterPro" id="IPR035965">
    <property type="entry name" value="PAS-like_dom_sf"/>
</dbReference>
<evidence type="ECO:0000259" key="8">
    <source>
        <dbReference type="PROSITE" id="PS50045"/>
    </source>
</evidence>
<evidence type="ECO:0000256" key="4">
    <source>
        <dbReference type="ARBA" id="ARBA00023015"/>
    </source>
</evidence>
<keyword evidence="3" id="KW-0902">Two-component regulatory system</keyword>
<evidence type="ECO:0000256" key="7">
    <source>
        <dbReference type="ARBA" id="ARBA00023163"/>
    </source>
</evidence>
<dbReference type="InterPro" id="IPR027417">
    <property type="entry name" value="P-loop_NTPase"/>
</dbReference>
<evidence type="ECO:0000256" key="5">
    <source>
        <dbReference type="ARBA" id="ARBA00023125"/>
    </source>
</evidence>
<dbReference type="Proteomes" id="UP001060275">
    <property type="component" value="Unassembled WGS sequence"/>
</dbReference>
<keyword evidence="5" id="KW-0238">DNA-binding</keyword>
<dbReference type="PANTHER" id="PTHR32071:SF99">
    <property type="entry name" value="TRANSCRIPTIONAL REGULATORY PROTEIN"/>
    <property type="match status" value="1"/>
</dbReference>
<sequence length="469" mass="51481">MTRTAMSHKPSVPKSVATVLGAFNSLGESFKGAITVDANARITWIDDRYCELLGIAPDAAFVGQPVEQVIPHSLLRRVVETGRPILIDIMAFDDKQFVVCRLPLRNEHGEIQGAVGFVFYEEIDYLAPILEKFETMQRQLSRAQAALTRERQAKYSLSSFVGASEVVRDLKTMVRRYALRDGAALILGETGTGKELLAHAIHQQSDRADGPFVAVNVAAIPEALLEAEFFGVAPGAFTGADRKPRKGKFELAHGGTLFLDEIGDMPAALQAKLLRALQEGEFEPLGSNTVKKVDVRIIAATSQPLEQKIEDKSFRADLYYRIAVLAIHVPPLRDRLDDIGLIAEALLETIPRPRDQHGWVITPEAIAQLTRYRWPGNVRELRNVLERAAAMAPSELIDVGLVARSLPRSANTDPTPPISGDLSERIAAAERSALVEALATEDGSKTAAARRLGVSRSQFYEKLKRHGLD</sequence>
<dbReference type="InterPro" id="IPR000014">
    <property type="entry name" value="PAS"/>
</dbReference>
<dbReference type="PANTHER" id="PTHR32071">
    <property type="entry name" value="TRANSCRIPTIONAL REGULATORY PROTEIN"/>
    <property type="match status" value="1"/>
</dbReference>
<keyword evidence="7" id="KW-0804">Transcription</keyword>
<dbReference type="Gene3D" id="3.30.450.20">
    <property type="entry name" value="PAS domain"/>
    <property type="match status" value="1"/>
</dbReference>
<dbReference type="InterPro" id="IPR002197">
    <property type="entry name" value="HTH_Fis"/>
</dbReference>
<dbReference type="Gene3D" id="1.10.10.60">
    <property type="entry name" value="Homeodomain-like"/>
    <property type="match status" value="1"/>
</dbReference>
<evidence type="ECO:0000313" key="9">
    <source>
        <dbReference type="EMBL" id="MCP8888045.1"/>
    </source>
</evidence>
<keyword evidence="4" id="KW-0805">Transcription regulation</keyword>
<dbReference type="InterPro" id="IPR025944">
    <property type="entry name" value="Sigma_54_int_dom_CS"/>
</dbReference>
<dbReference type="SUPFAM" id="SSF52540">
    <property type="entry name" value="P-loop containing nucleoside triphosphate hydrolases"/>
    <property type="match status" value="1"/>
</dbReference>
<gene>
    <name evidence="9" type="ORF">NF348_13045</name>
</gene>
<evidence type="ECO:0000313" key="10">
    <source>
        <dbReference type="Proteomes" id="UP001060275"/>
    </source>
</evidence>
<protein>
    <submittedName>
        <fullName evidence="9">Sigma 54-interacting transcriptional regulator</fullName>
    </submittedName>
</protein>
<comment type="caution">
    <text evidence="9">The sequence shown here is derived from an EMBL/GenBank/DDBJ whole genome shotgun (WGS) entry which is preliminary data.</text>
</comment>
<proteinExistence type="predicted"/>
<dbReference type="GO" id="GO:0043565">
    <property type="term" value="F:sequence-specific DNA binding"/>
    <property type="evidence" value="ECO:0007669"/>
    <property type="project" value="InterPro"/>
</dbReference>
<dbReference type="RefSeq" id="WP_254675121.1">
    <property type="nucleotide sequence ID" value="NZ_JAMWDU010000004.1"/>
</dbReference>
<keyword evidence="6" id="KW-0010">Activator</keyword>
<dbReference type="Pfam" id="PF00158">
    <property type="entry name" value="Sigma54_activat"/>
    <property type="match status" value="1"/>
</dbReference>
<dbReference type="InterPro" id="IPR003593">
    <property type="entry name" value="AAA+_ATPase"/>
</dbReference>
<dbReference type="Gene3D" id="1.10.8.60">
    <property type="match status" value="1"/>
</dbReference>
<dbReference type="GO" id="GO:0006355">
    <property type="term" value="P:regulation of DNA-templated transcription"/>
    <property type="evidence" value="ECO:0007669"/>
    <property type="project" value="InterPro"/>
</dbReference>